<keyword evidence="2" id="KW-1185">Reference proteome</keyword>
<proteinExistence type="predicted"/>
<dbReference type="Proteomes" id="UP000699462">
    <property type="component" value="Unassembled WGS sequence"/>
</dbReference>
<organism evidence="1 2">
    <name type="scientific">Paragonimus westermani</name>
    <dbReference type="NCBI Taxonomy" id="34504"/>
    <lineage>
        <taxon>Eukaryota</taxon>
        <taxon>Metazoa</taxon>
        <taxon>Spiralia</taxon>
        <taxon>Lophotrochozoa</taxon>
        <taxon>Platyhelminthes</taxon>
        <taxon>Trematoda</taxon>
        <taxon>Digenea</taxon>
        <taxon>Plagiorchiida</taxon>
        <taxon>Troglotremata</taxon>
        <taxon>Troglotrematidae</taxon>
        <taxon>Paragonimus</taxon>
    </lineage>
</organism>
<protein>
    <submittedName>
        <fullName evidence="1">Uncharacterized protein</fullName>
    </submittedName>
</protein>
<evidence type="ECO:0000313" key="2">
    <source>
        <dbReference type="Proteomes" id="UP000699462"/>
    </source>
</evidence>
<dbReference type="EMBL" id="JTDF01005283">
    <property type="protein sequence ID" value="KAF8566329.1"/>
    <property type="molecule type" value="Genomic_DNA"/>
</dbReference>
<dbReference type="AlphaFoldDB" id="A0A8T0DEV1"/>
<accession>A0A8T0DEV1</accession>
<evidence type="ECO:0000313" key="1">
    <source>
        <dbReference type="EMBL" id="KAF8566329.1"/>
    </source>
</evidence>
<comment type="caution">
    <text evidence="1">The sequence shown here is derived from an EMBL/GenBank/DDBJ whole genome shotgun (WGS) entry which is preliminary data.</text>
</comment>
<reference evidence="1 2" key="1">
    <citation type="submission" date="2019-07" db="EMBL/GenBank/DDBJ databases">
        <title>Annotation for the trematode Paragonimus westermani.</title>
        <authorList>
            <person name="Choi Y.-J."/>
        </authorList>
    </citation>
    <scope>NUCLEOTIDE SEQUENCE [LARGE SCALE GENOMIC DNA]</scope>
    <source>
        <strain evidence="1">180907_Pwestermani</strain>
    </source>
</reference>
<gene>
    <name evidence="1" type="ORF">P879_11349</name>
</gene>
<sequence length="31" mass="3430">MTTTGSAYHCLLQKEFMALGCTIATAWMLHV</sequence>
<name>A0A8T0DEV1_9TREM</name>